<reference evidence="2 3" key="1">
    <citation type="submission" date="2020-02" db="EMBL/GenBank/DDBJ databases">
        <title>Draft genome sequence of Haematococcus lacustris strain NIES-144.</title>
        <authorList>
            <person name="Morimoto D."/>
            <person name="Nakagawa S."/>
            <person name="Yoshida T."/>
            <person name="Sawayama S."/>
        </authorList>
    </citation>
    <scope>NUCLEOTIDE SEQUENCE [LARGE SCALE GENOMIC DNA]</scope>
    <source>
        <strain evidence="2 3">NIES-144</strain>
    </source>
</reference>
<dbReference type="Proteomes" id="UP000485058">
    <property type="component" value="Unassembled WGS sequence"/>
</dbReference>
<sequence length="33" mass="3876">YARLAAMQQQLEERMKEAEATTEGMTEEDKQKM</sequence>
<gene>
    <name evidence="2" type="ORF">HaLaN_17813</name>
</gene>
<dbReference type="EMBL" id="BLLF01001675">
    <property type="protein sequence ID" value="GFH20657.1"/>
    <property type="molecule type" value="Genomic_DNA"/>
</dbReference>
<feature type="region of interest" description="Disordered" evidence="1">
    <location>
        <begin position="1"/>
        <end position="33"/>
    </location>
</feature>
<comment type="caution">
    <text evidence="2">The sequence shown here is derived from an EMBL/GenBank/DDBJ whole genome shotgun (WGS) entry which is preliminary data.</text>
</comment>
<proteinExistence type="predicted"/>
<keyword evidence="3" id="KW-1185">Reference proteome</keyword>
<organism evidence="2 3">
    <name type="scientific">Haematococcus lacustris</name>
    <name type="common">Green alga</name>
    <name type="synonym">Haematococcus pluvialis</name>
    <dbReference type="NCBI Taxonomy" id="44745"/>
    <lineage>
        <taxon>Eukaryota</taxon>
        <taxon>Viridiplantae</taxon>
        <taxon>Chlorophyta</taxon>
        <taxon>core chlorophytes</taxon>
        <taxon>Chlorophyceae</taxon>
        <taxon>CS clade</taxon>
        <taxon>Chlamydomonadales</taxon>
        <taxon>Haematococcaceae</taxon>
        <taxon>Haematococcus</taxon>
    </lineage>
</organism>
<feature type="non-terminal residue" evidence="2">
    <location>
        <position position="1"/>
    </location>
</feature>
<evidence type="ECO:0000313" key="2">
    <source>
        <dbReference type="EMBL" id="GFH20657.1"/>
    </source>
</evidence>
<evidence type="ECO:0000313" key="3">
    <source>
        <dbReference type="Proteomes" id="UP000485058"/>
    </source>
</evidence>
<name>A0A699ZD90_HAELA</name>
<dbReference type="AlphaFoldDB" id="A0A699ZD90"/>
<accession>A0A699ZD90</accession>
<evidence type="ECO:0000256" key="1">
    <source>
        <dbReference type="SAM" id="MobiDB-lite"/>
    </source>
</evidence>
<protein>
    <submittedName>
        <fullName evidence="2">Uncharacterized protein</fullName>
    </submittedName>
</protein>